<dbReference type="InterPro" id="IPR043322">
    <property type="entry name" value="CtBP"/>
</dbReference>
<name>A0A343TJX5_9EURY</name>
<dbReference type="SUPFAM" id="SSF52283">
    <property type="entry name" value="Formate/glycerate dehydrogenase catalytic domain-like"/>
    <property type="match status" value="1"/>
</dbReference>
<proteinExistence type="inferred from homology"/>
<keyword evidence="3" id="KW-0520">NAD</keyword>
<keyword evidence="8" id="KW-1185">Reference proteome</keyword>
<dbReference type="EMBL" id="CP025066">
    <property type="protein sequence ID" value="AUX09397.1"/>
    <property type="molecule type" value="Genomic_DNA"/>
</dbReference>
<protein>
    <submittedName>
        <fullName evidence="7">D-3-phosphoglycerate dehydrogenase/2-oxoglutarate reductase</fullName>
        <ecNumber evidence="7">1.1.1.399</ecNumber>
        <ecNumber evidence="7">1.1.1.95</ecNumber>
    </submittedName>
</protein>
<dbReference type="Gene3D" id="3.40.50.720">
    <property type="entry name" value="NAD(P)-binding Rossmann-like Domain"/>
    <property type="match status" value="2"/>
</dbReference>
<dbReference type="PANTHER" id="PTHR43761">
    <property type="entry name" value="D-ISOMER SPECIFIC 2-HYDROXYACID DEHYDROGENASE FAMILY PROTEIN (AFU_ORTHOLOGUE AFUA_1G13630)"/>
    <property type="match status" value="1"/>
</dbReference>
<sequence>MIDPDIFREELGQDAVFRVEQLGTTDAVIEAGTVANERGEPFDAIVGDVATPIPREAVETIEPSVIVRASVGVGTVDVAAAAEYGIPVIRVPEYCTEEVAVHTVALLLSCLRSIGTYDRSVGAGRWDWRDGRPIHRLSASAVGLVSLGPIARAVATLLEPYGCETLAYDPYVDGEEMADLGVEKTGFEELFDRADHVVVLAPLTADTRGMVDADVLSRLGPGSVLANTGRGEVIDEEDLVAALEADDLKMAGLDVLAEEPPGENHPLVGRDDVIVNPHAAWYSEESRTELNRRAARDLRRALSGEEPEGLVDPEAPWAT</sequence>
<reference evidence="8" key="1">
    <citation type="submission" date="2017-11" db="EMBL/GenBank/DDBJ databases">
        <title>Phenotypic and genomic properties of facultatively anaerobic sulfur-reducing natronoarchaea from hypersaline soda lakes.</title>
        <authorList>
            <person name="Sorokin D.Y."/>
            <person name="Kublanov I.V."/>
            <person name="Roman P."/>
            <person name="Sinninghe Damste J.S."/>
            <person name="Golyshin P.N."/>
            <person name="Rojo D."/>
            <person name="Ciordia S."/>
            <person name="Mena M.D.C."/>
            <person name="Ferrer M."/>
            <person name="Messina E."/>
            <person name="Smedile F."/>
            <person name="La Spada G."/>
            <person name="La Cono V."/>
            <person name="Yakimov M.M."/>
        </authorList>
    </citation>
    <scope>NUCLEOTIDE SEQUENCE [LARGE SCALE GENOMIC DNA]</scope>
    <source>
        <strain evidence="8">AArc-Sl</strain>
    </source>
</reference>
<evidence type="ECO:0000256" key="3">
    <source>
        <dbReference type="ARBA" id="ARBA00023027"/>
    </source>
</evidence>
<dbReference type="InterPro" id="IPR006139">
    <property type="entry name" value="D-isomer_2_OHA_DH_cat_dom"/>
</dbReference>
<dbReference type="PANTHER" id="PTHR43761:SF1">
    <property type="entry name" value="D-ISOMER SPECIFIC 2-HYDROXYACID DEHYDROGENASE CATALYTIC DOMAIN-CONTAINING PROTEIN-RELATED"/>
    <property type="match status" value="1"/>
</dbReference>
<evidence type="ECO:0000256" key="2">
    <source>
        <dbReference type="ARBA" id="ARBA00023002"/>
    </source>
</evidence>
<gene>
    <name evidence="7" type="primary">serA</name>
    <name evidence="7" type="ORF">AArcSl_1769</name>
</gene>
<dbReference type="EC" id="1.1.1.95" evidence="7"/>
<dbReference type="EC" id="1.1.1.399" evidence="7"/>
<evidence type="ECO:0000256" key="1">
    <source>
        <dbReference type="ARBA" id="ARBA00005854"/>
    </source>
</evidence>
<dbReference type="KEGG" id="hdf:AArcSl_1769"/>
<dbReference type="CDD" id="cd05299">
    <property type="entry name" value="CtBP_dh"/>
    <property type="match status" value="1"/>
</dbReference>
<accession>A0A343TJX5</accession>
<evidence type="ECO:0000259" key="5">
    <source>
        <dbReference type="Pfam" id="PF00389"/>
    </source>
</evidence>
<feature type="domain" description="D-isomer specific 2-hydroxyacid dehydrogenase NAD-binding" evidence="6">
    <location>
        <begin position="104"/>
        <end position="280"/>
    </location>
</feature>
<dbReference type="SUPFAM" id="SSF51735">
    <property type="entry name" value="NAD(P)-binding Rossmann-fold domains"/>
    <property type="match status" value="1"/>
</dbReference>
<evidence type="ECO:0000256" key="4">
    <source>
        <dbReference type="RuleBase" id="RU003719"/>
    </source>
</evidence>
<feature type="domain" description="D-isomer specific 2-hydroxyacid dehydrogenase catalytic" evidence="5">
    <location>
        <begin position="38"/>
        <end position="311"/>
    </location>
</feature>
<dbReference type="AlphaFoldDB" id="A0A343TJX5"/>
<comment type="similarity">
    <text evidence="1 4">Belongs to the D-isomer specific 2-hydroxyacid dehydrogenase family.</text>
</comment>
<dbReference type="InterPro" id="IPR036291">
    <property type="entry name" value="NAD(P)-bd_dom_sf"/>
</dbReference>
<dbReference type="Pfam" id="PF02826">
    <property type="entry name" value="2-Hacid_dh_C"/>
    <property type="match status" value="1"/>
</dbReference>
<keyword evidence="2 4" id="KW-0560">Oxidoreductase</keyword>
<evidence type="ECO:0000313" key="8">
    <source>
        <dbReference type="Proteomes" id="UP000263012"/>
    </source>
</evidence>
<dbReference type="Proteomes" id="UP000263012">
    <property type="component" value="Chromosome"/>
</dbReference>
<evidence type="ECO:0000313" key="7">
    <source>
        <dbReference type="EMBL" id="AUX09397.1"/>
    </source>
</evidence>
<evidence type="ECO:0000259" key="6">
    <source>
        <dbReference type="Pfam" id="PF02826"/>
    </source>
</evidence>
<dbReference type="GO" id="GO:0003714">
    <property type="term" value="F:transcription corepressor activity"/>
    <property type="evidence" value="ECO:0007669"/>
    <property type="project" value="InterPro"/>
</dbReference>
<dbReference type="GO" id="GO:0004617">
    <property type="term" value="F:phosphoglycerate dehydrogenase activity"/>
    <property type="evidence" value="ECO:0007669"/>
    <property type="project" value="UniProtKB-EC"/>
</dbReference>
<dbReference type="GO" id="GO:0051287">
    <property type="term" value="F:NAD binding"/>
    <property type="evidence" value="ECO:0007669"/>
    <property type="project" value="InterPro"/>
</dbReference>
<organism evidence="7 8">
    <name type="scientific">Halalkaliarchaeum desulfuricum</name>
    <dbReference type="NCBI Taxonomy" id="2055893"/>
    <lineage>
        <taxon>Archaea</taxon>
        <taxon>Methanobacteriati</taxon>
        <taxon>Methanobacteriota</taxon>
        <taxon>Stenosarchaea group</taxon>
        <taxon>Halobacteria</taxon>
        <taxon>Halobacteriales</taxon>
        <taxon>Haloferacaceae</taxon>
        <taxon>Halalkaliarchaeum</taxon>
    </lineage>
</organism>
<dbReference type="Pfam" id="PF00389">
    <property type="entry name" value="2-Hacid_dh"/>
    <property type="match status" value="1"/>
</dbReference>
<dbReference type="InterPro" id="IPR050418">
    <property type="entry name" value="D-iso_2-hydroxyacid_DH_PdxB"/>
</dbReference>
<dbReference type="InterPro" id="IPR006140">
    <property type="entry name" value="D-isomer_DH_NAD-bd"/>
</dbReference>